<accession>A0ABP8G7Q9</accession>
<dbReference type="InterPro" id="IPR025444">
    <property type="entry name" value="Monooxy_af470"/>
</dbReference>
<dbReference type="Pfam" id="PF13826">
    <property type="entry name" value="Monooxy_af470-like"/>
    <property type="match status" value="1"/>
</dbReference>
<evidence type="ECO:0000313" key="2">
    <source>
        <dbReference type="Proteomes" id="UP001501207"/>
    </source>
</evidence>
<reference evidence="2" key="1">
    <citation type="journal article" date="2019" name="Int. J. Syst. Evol. Microbiol.">
        <title>The Global Catalogue of Microorganisms (GCM) 10K type strain sequencing project: providing services to taxonomists for standard genome sequencing and annotation.</title>
        <authorList>
            <consortium name="The Broad Institute Genomics Platform"/>
            <consortium name="The Broad Institute Genome Sequencing Center for Infectious Disease"/>
            <person name="Wu L."/>
            <person name="Ma J."/>
        </authorList>
    </citation>
    <scope>NUCLEOTIDE SEQUENCE [LARGE SCALE GENOMIC DNA]</scope>
    <source>
        <strain evidence="2">JCM 17664</strain>
    </source>
</reference>
<protein>
    <submittedName>
        <fullName evidence="1">DUF4188 domain-containing protein</fullName>
    </submittedName>
</protein>
<organism evidence="1 2">
    <name type="scientific">Compostibacter hankyongensis</name>
    <dbReference type="NCBI Taxonomy" id="1007089"/>
    <lineage>
        <taxon>Bacteria</taxon>
        <taxon>Pseudomonadati</taxon>
        <taxon>Bacteroidota</taxon>
        <taxon>Chitinophagia</taxon>
        <taxon>Chitinophagales</taxon>
        <taxon>Chitinophagaceae</taxon>
        <taxon>Compostibacter</taxon>
    </lineage>
</organism>
<sequence>MIIKQRMTAKMDKPFVVFLIGMRVNKFWKFHKWIPVAAAMPRMIKELMINKDMGLIHAETWFGRTTIMVQYWESFEKLEAYARNKDAQHFPAWQDFNRRIKSNGDVGIWHETYLIPKGNCESVYNNMPRFGLGKAGELIPAIGNYHHAKDRVTAGRE</sequence>
<dbReference type="Proteomes" id="UP001501207">
    <property type="component" value="Unassembled WGS sequence"/>
</dbReference>
<gene>
    <name evidence="1" type="ORF">GCM10023143_32340</name>
</gene>
<evidence type="ECO:0000313" key="1">
    <source>
        <dbReference type="EMBL" id="GAA4319140.1"/>
    </source>
</evidence>
<comment type="caution">
    <text evidence="1">The sequence shown here is derived from an EMBL/GenBank/DDBJ whole genome shotgun (WGS) entry which is preliminary data.</text>
</comment>
<keyword evidence="2" id="KW-1185">Reference proteome</keyword>
<proteinExistence type="predicted"/>
<dbReference type="EMBL" id="BAABFN010000022">
    <property type="protein sequence ID" value="GAA4319140.1"/>
    <property type="molecule type" value="Genomic_DNA"/>
</dbReference>
<dbReference type="RefSeq" id="WP_344981304.1">
    <property type="nucleotide sequence ID" value="NZ_BAABFN010000022.1"/>
</dbReference>
<name>A0ABP8G7Q9_9BACT</name>